<keyword evidence="1" id="KW-0805">Transcription regulation</keyword>
<evidence type="ECO:0000256" key="3">
    <source>
        <dbReference type="ARBA" id="ARBA00023163"/>
    </source>
</evidence>
<reference evidence="5 6" key="2">
    <citation type="submission" date="2022-12" db="EMBL/GenBank/DDBJ databases">
        <title>Genome analysis and biological profiling of marine Salinicoccus roseus MOSEL-ME25.</title>
        <authorList>
            <person name="Mirza F.T."/>
            <person name="Xie Y."/>
            <person name="Shinwari Z.K."/>
        </authorList>
    </citation>
    <scope>NUCLEOTIDE SEQUENCE [LARGE SCALE GENOMIC DNA]</scope>
    <source>
        <strain evidence="5 6">MOSEL-ME25</strain>
    </source>
</reference>
<dbReference type="Gene3D" id="1.10.10.10">
    <property type="entry name" value="Winged helix-like DNA-binding domain superfamily/Winged helix DNA-binding domain"/>
    <property type="match status" value="1"/>
</dbReference>
<evidence type="ECO:0000256" key="1">
    <source>
        <dbReference type="ARBA" id="ARBA00023015"/>
    </source>
</evidence>
<dbReference type="RefSeq" id="WP_156964984.1">
    <property type="nucleotide sequence ID" value="NZ_JABEVU030000001.1"/>
</dbReference>
<dbReference type="GeneID" id="77845899"/>
<accession>A0ABT4YJY3</accession>
<comment type="caution">
    <text evidence="5">The sequence shown here is derived from an EMBL/GenBank/DDBJ whole genome shotgun (WGS) entry which is preliminary data.</text>
</comment>
<dbReference type="PANTHER" id="PTHR42756:SF1">
    <property type="entry name" value="TRANSCRIPTIONAL REPRESSOR OF EMRAB OPERON"/>
    <property type="match status" value="1"/>
</dbReference>
<dbReference type="InterPro" id="IPR036388">
    <property type="entry name" value="WH-like_DNA-bd_sf"/>
</dbReference>
<feature type="domain" description="HTH marR-type" evidence="4">
    <location>
        <begin position="9"/>
        <end position="143"/>
    </location>
</feature>
<keyword evidence="3" id="KW-0804">Transcription</keyword>
<dbReference type="SUPFAM" id="SSF46785">
    <property type="entry name" value="Winged helix' DNA-binding domain"/>
    <property type="match status" value="1"/>
</dbReference>
<gene>
    <name evidence="5" type="ORF">F7P68_0011465</name>
</gene>
<evidence type="ECO:0000256" key="2">
    <source>
        <dbReference type="ARBA" id="ARBA00023125"/>
    </source>
</evidence>
<dbReference type="PANTHER" id="PTHR42756">
    <property type="entry name" value="TRANSCRIPTIONAL REGULATOR, MARR"/>
    <property type="match status" value="1"/>
</dbReference>
<evidence type="ECO:0000259" key="4">
    <source>
        <dbReference type="PROSITE" id="PS50995"/>
    </source>
</evidence>
<evidence type="ECO:0000313" key="5">
    <source>
        <dbReference type="EMBL" id="MDB0581149.1"/>
    </source>
</evidence>
<keyword evidence="6" id="KW-1185">Reference proteome</keyword>
<proteinExistence type="predicted"/>
<dbReference type="Proteomes" id="UP000527860">
    <property type="component" value="Unassembled WGS sequence"/>
</dbReference>
<dbReference type="InterPro" id="IPR036390">
    <property type="entry name" value="WH_DNA-bd_sf"/>
</dbReference>
<protein>
    <submittedName>
        <fullName evidence="5">MarR family transcriptional regulator</fullName>
    </submittedName>
</protein>
<keyword evidence="2" id="KW-0238">DNA-binding</keyword>
<dbReference type="EMBL" id="JABEVU030000001">
    <property type="protein sequence ID" value="MDB0581149.1"/>
    <property type="molecule type" value="Genomic_DNA"/>
</dbReference>
<dbReference type="SMART" id="SM00347">
    <property type="entry name" value="HTH_MARR"/>
    <property type="match status" value="1"/>
</dbReference>
<dbReference type="InterPro" id="IPR000835">
    <property type="entry name" value="HTH_MarR-typ"/>
</dbReference>
<dbReference type="PROSITE" id="PS50995">
    <property type="entry name" value="HTH_MARR_2"/>
    <property type="match status" value="1"/>
</dbReference>
<organism evidence="5 6">
    <name type="scientific">Salinicoccus roseus</name>
    <dbReference type="NCBI Taxonomy" id="45670"/>
    <lineage>
        <taxon>Bacteria</taxon>
        <taxon>Bacillati</taxon>
        <taxon>Bacillota</taxon>
        <taxon>Bacilli</taxon>
        <taxon>Bacillales</taxon>
        <taxon>Staphylococcaceae</taxon>
        <taxon>Salinicoccus</taxon>
    </lineage>
</organism>
<evidence type="ECO:0000313" key="6">
    <source>
        <dbReference type="Proteomes" id="UP000527860"/>
    </source>
</evidence>
<reference evidence="6" key="1">
    <citation type="submission" date="2020-04" db="EMBL/GenBank/DDBJ databases">
        <title>Genome analysis and biological profiling of marine Cellulosimicrobium funkei MOSEL-ME6.</title>
        <authorList>
            <person name="Tanveer F."/>
            <person name="Xie Y."/>
            <person name="Shinwari Z.K."/>
        </authorList>
    </citation>
    <scope>NUCLEOTIDE SEQUENCE [LARGE SCALE GENOMIC DNA]</scope>
    <source>
        <strain evidence="6">MOSEL-ME25</strain>
    </source>
</reference>
<name>A0ABT4YJY3_9STAP</name>
<sequence>MFMEDIKLANQLCFSVYNTSRLFTKFYQKALEEFNLTYPQYLVLLALWEEDHQTLHQIGRRLHLESNTLTPLLRRMEQAGWIIREKSPQDKRQLGIRLKDKGRDAKEPIQQAIADCLGHEHLDISQYREAHETIVKLEETLRTALAEDTDKSKENFNGTI</sequence>
<dbReference type="Pfam" id="PF01047">
    <property type="entry name" value="MarR"/>
    <property type="match status" value="1"/>
</dbReference>